<evidence type="ECO:0000313" key="1">
    <source>
        <dbReference type="EMBL" id="JAU46546.1"/>
    </source>
</evidence>
<proteinExistence type="predicted"/>
<organism evidence="1">
    <name type="scientific">Noccaea caerulescens</name>
    <name type="common">Alpine penny-cress</name>
    <name type="synonym">Thlaspi caerulescens</name>
    <dbReference type="NCBI Taxonomy" id="107243"/>
    <lineage>
        <taxon>Eukaryota</taxon>
        <taxon>Viridiplantae</taxon>
        <taxon>Streptophyta</taxon>
        <taxon>Embryophyta</taxon>
        <taxon>Tracheophyta</taxon>
        <taxon>Spermatophyta</taxon>
        <taxon>Magnoliopsida</taxon>
        <taxon>eudicotyledons</taxon>
        <taxon>Gunneridae</taxon>
        <taxon>Pentapetalae</taxon>
        <taxon>rosids</taxon>
        <taxon>malvids</taxon>
        <taxon>Brassicales</taxon>
        <taxon>Brassicaceae</taxon>
        <taxon>Coluteocarpeae</taxon>
        <taxon>Noccaea</taxon>
    </lineage>
</organism>
<name>A0A1J3FQY6_NOCCA</name>
<dbReference type="EMBL" id="GEVK01006286">
    <property type="protein sequence ID" value="JAU46546.1"/>
    <property type="molecule type" value="Transcribed_RNA"/>
</dbReference>
<gene>
    <name evidence="1" type="ORF">LC_TR12847_c0_g1_i1_g.44791</name>
</gene>
<accession>A0A1J3FQY6</accession>
<sequence>MAAPAPRATDAAGTSRGPMETAWVSNFTPLAQGVAPATVPYERIGVMVDLKAYSLRNGTPDEIEPYLLTAAIAAKYHWVPINGAAPQDALRCVDGYIRSYLYKLSPTGNAATPEANTKARKEAIALGICRAVMSANFELLPADINPQELAPPVLSVTFSETGVPAYTALVAAASENAALLTANLNLTVDELEVVKVLARSAQAIIPVQGLNLITEGHHYLSDKAKQSYKAFLAVERQVWMSESFKTWIATDEKDLRDIIWHKAGHPVAVSLKEAAATSLEVKANLEAAKMGSAAARLPALESDLRAADTYLKLAQAIDAVWSTMGGRVDYESIRFRVAMIRKLPRTTEEFAAPMTMGEGVEVTSRAAAVNVLKSTVMKNSAKAAVLYGFYCTMLEMGATDMTAAATDTLRTAHSLKKLKANDLASYTLGSELYRDYRAMRAAARRSGERKMPEMVLEG</sequence>
<protein>
    <submittedName>
        <fullName evidence="1">Uncharacterized protein</fullName>
    </submittedName>
</protein>
<reference evidence="1" key="1">
    <citation type="submission" date="2016-07" db="EMBL/GenBank/DDBJ databases">
        <title>De novo transcriptome assembly of four accessions of the metal hyperaccumulator plant Noccaea caerulescens.</title>
        <authorList>
            <person name="Blande D."/>
            <person name="Halimaa P."/>
            <person name="Tervahauta A.I."/>
            <person name="Aarts M.G."/>
            <person name="Karenlampi S.O."/>
        </authorList>
    </citation>
    <scope>NUCLEOTIDE SEQUENCE</scope>
</reference>
<dbReference type="AlphaFoldDB" id="A0A1J3FQY6"/>